<accession>A0A7U9THQ6</accession>
<dbReference type="KEGG" id="manr:MPAN_011520"/>
<name>A0A7U9THQ6_9MOLU</name>
<gene>
    <name evidence="1" type="ORF">MPAN_011520</name>
</gene>
<reference evidence="1" key="1">
    <citation type="submission" date="2021-01" db="EMBL/GenBank/DDBJ databases">
        <title>Draft genome sequence of Acholeplasmataceae bacterium strain Mahy22.</title>
        <authorList>
            <person name="Watanabe M."/>
            <person name="Kojima H."/>
            <person name="Fukui M."/>
        </authorList>
    </citation>
    <scope>NUCLEOTIDE SEQUENCE</scope>
    <source>
        <strain evidence="1">Mahy22</strain>
    </source>
</reference>
<dbReference type="AlphaFoldDB" id="A0A7U9THQ6"/>
<protein>
    <submittedName>
        <fullName evidence="1">Uncharacterized protein</fullName>
    </submittedName>
</protein>
<evidence type="ECO:0000313" key="2">
    <source>
        <dbReference type="Proteomes" id="UP000620133"/>
    </source>
</evidence>
<sequence>MGTEILEIFNHLLLSLAVIIVVVLIARSVVAETKYSPILIIVVFGLALGMVLELTGLSTPGLAEFPVVGLSGSTTIIALIATFFVGGQKLRNTFWKPKTPKEDDVELNNEEVLLGTKGTQLIFLVRAFFILIGIQSLYRMIYPTGDALQNTYPLLAFFGIAVAIILIDSKAKVKNKRQYLKRGLIELVIILSILLLGKVISDLINPLIALPQIFFAMIISSTLGMVFSDWREGPTMRALLFGGIPIVLAGVFITGGTRLLDAFSLDGMLQVMAYGFFGQLFWMFVGIALLVFVGKSNDVDILAPGMAGSLSHSGLTGACTAGDIGEVAKERAPIMINIPFFGHLFVFTILAISVTRGDLLLIPAILVVLLGVGLTYIALKTLRRAEGREKEEIKGLVFFSLGWQLVAVFGGFLLLDFAGMDLESAAMANSSAISHFGLFAAVQGGMFESVNPAFSSVALISFIFAMPFLIHPLVFGMFGKAMSNDGKMPKKAVAILAILGVVGVLFSLIFL</sequence>
<dbReference type="RefSeq" id="WP_176238919.1">
    <property type="nucleotide sequence ID" value="NZ_AP024412.1"/>
</dbReference>
<organism evidence="1 2">
    <name type="scientific">Mariniplasma anaerobium</name>
    <dbReference type="NCBI Taxonomy" id="2735436"/>
    <lineage>
        <taxon>Bacteria</taxon>
        <taxon>Bacillati</taxon>
        <taxon>Mycoplasmatota</taxon>
        <taxon>Mollicutes</taxon>
        <taxon>Acholeplasmatales</taxon>
        <taxon>Acholeplasmataceae</taxon>
        <taxon>Mariniplasma</taxon>
    </lineage>
</organism>
<proteinExistence type="predicted"/>
<evidence type="ECO:0000313" key="1">
    <source>
        <dbReference type="EMBL" id="BCR36259.1"/>
    </source>
</evidence>
<keyword evidence="2" id="KW-1185">Reference proteome</keyword>
<dbReference type="EMBL" id="AP024412">
    <property type="protein sequence ID" value="BCR36259.1"/>
    <property type="molecule type" value="Genomic_DNA"/>
</dbReference>
<dbReference type="Proteomes" id="UP000620133">
    <property type="component" value="Chromosome"/>
</dbReference>